<keyword evidence="1" id="KW-0614">Plasmid</keyword>
<dbReference type="EMBL" id="MN894887">
    <property type="protein sequence ID" value="QNI17751.1"/>
    <property type="molecule type" value="Genomic_DNA"/>
</dbReference>
<organism evidence="1">
    <name type="scientific">Pseudomonas aeruginosa</name>
    <dbReference type="NCBI Taxonomy" id="287"/>
    <lineage>
        <taxon>Bacteria</taxon>
        <taxon>Pseudomonadati</taxon>
        <taxon>Pseudomonadota</taxon>
        <taxon>Gammaproteobacteria</taxon>
        <taxon>Pseudomonadales</taxon>
        <taxon>Pseudomonadaceae</taxon>
        <taxon>Pseudomonas</taxon>
    </lineage>
</organism>
<dbReference type="AlphaFoldDB" id="A0A7S6G5J4"/>
<accession>A0A7S6G5J4</accession>
<protein>
    <submittedName>
        <fullName evidence="1">Uncharacterized protein</fullName>
    </submittedName>
</protein>
<evidence type="ECO:0000313" key="1">
    <source>
        <dbReference type="EMBL" id="QNI17751.1"/>
    </source>
</evidence>
<reference evidence="1" key="1">
    <citation type="submission" date="2019-12" db="EMBL/GenBank/DDBJ databases">
        <title>Compelete sequence of pSE5416-KPC.</title>
        <authorList>
            <person name="Zhou D."/>
        </authorList>
    </citation>
    <scope>NUCLEOTIDE SEQUENCE</scope>
    <source>
        <strain evidence="1">SE5416</strain>
        <plasmid evidence="1">pSE5416-KPC</plasmid>
    </source>
</reference>
<name>A0A7S6G5J4_PSEAI</name>
<proteinExistence type="predicted"/>
<sequence>MLALLCQMADSSHLCEHLVEAEASAHVFANVHVADLEHGIIQGNYCVR</sequence>
<geneLocation type="plasmid" evidence="1">
    <name>pSE5416-KPC</name>
</geneLocation>